<dbReference type="PROSITE" id="PS51257">
    <property type="entry name" value="PROKAR_LIPOPROTEIN"/>
    <property type="match status" value="1"/>
</dbReference>
<dbReference type="Pfam" id="PF13343">
    <property type="entry name" value="SBP_bac_6"/>
    <property type="match status" value="1"/>
</dbReference>
<evidence type="ECO:0000256" key="2">
    <source>
        <dbReference type="SAM" id="SignalP"/>
    </source>
</evidence>
<keyword evidence="4" id="KW-1185">Reference proteome</keyword>
<feature type="signal peptide" evidence="2">
    <location>
        <begin position="1"/>
        <end position="23"/>
    </location>
</feature>
<name>A0ABX4N1Z2_9MICC</name>
<reference evidence="3 4" key="1">
    <citation type="submission" date="2017-11" db="EMBL/GenBank/DDBJ databases">
        <title>Sequencing the genomes of 1000 actinobacteria strains.</title>
        <authorList>
            <person name="Klenk H.-P."/>
        </authorList>
    </citation>
    <scope>NUCLEOTIDE SEQUENCE [LARGE SCALE GENOMIC DNA]</scope>
    <source>
        <strain evidence="3 4">DSM 12798</strain>
    </source>
</reference>
<protein>
    <submittedName>
        <fullName evidence="3">Iron(III) transport system substrate-binding protein</fullName>
    </submittedName>
</protein>
<keyword evidence="1 2" id="KW-0732">Signal</keyword>
<dbReference type="EMBL" id="PGEY01000001">
    <property type="protein sequence ID" value="PJJ45293.1"/>
    <property type="molecule type" value="Genomic_DNA"/>
</dbReference>
<dbReference type="PANTHER" id="PTHR30006:SF2">
    <property type="entry name" value="ABC TRANSPORTER SUBSTRATE-BINDING PROTEIN"/>
    <property type="match status" value="1"/>
</dbReference>
<organism evidence="3 4">
    <name type="scientific">Glutamicibacter mysorens</name>
    <dbReference type="NCBI Taxonomy" id="257984"/>
    <lineage>
        <taxon>Bacteria</taxon>
        <taxon>Bacillati</taxon>
        <taxon>Actinomycetota</taxon>
        <taxon>Actinomycetes</taxon>
        <taxon>Micrococcales</taxon>
        <taxon>Micrococcaceae</taxon>
        <taxon>Glutamicibacter</taxon>
    </lineage>
</organism>
<evidence type="ECO:0000313" key="3">
    <source>
        <dbReference type="EMBL" id="PJJ45293.1"/>
    </source>
</evidence>
<dbReference type="SUPFAM" id="SSF53850">
    <property type="entry name" value="Periplasmic binding protein-like II"/>
    <property type="match status" value="1"/>
</dbReference>
<dbReference type="Proteomes" id="UP000229263">
    <property type="component" value="Unassembled WGS sequence"/>
</dbReference>
<comment type="caution">
    <text evidence="3">The sequence shown here is derived from an EMBL/GenBank/DDBJ whole genome shotgun (WGS) entry which is preliminary data.</text>
</comment>
<evidence type="ECO:0000313" key="4">
    <source>
        <dbReference type="Proteomes" id="UP000229263"/>
    </source>
</evidence>
<evidence type="ECO:0000256" key="1">
    <source>
        <dbReference type="ARBA" id="ARBA00022729"/>
    </source>
</evidence>
<sequence>MGIKKNKATIVAALGLSSLLLLSACGSNDAASADGLGEREGIDTVEALGGEEAKAQFEEQYAAALEAGQESLNIYTPLTATWPSVFEAFGERFPGIEVAPLQIVGAELDTKISQEQSSGQRIADIVITGDVGAVSLADRDYFEEYRPANAEKVTSDPQFSLENGTLTAVSASPRGLIYDTRQDLGQTPDSWDDLLDPAYKGKITMTDPTTDGGGMQWADLVLNADKLGKPYLEKLAAQDPIFSSSTAECHNAVVQGRAYVCLMGAMGNYLTLTNDGAPVEISYPVEGGNWATYWYAGVIKEAENNKAAELFVSWLNSPEANEVKAKAGHGPIVNAEGLDLPFENPAEVPLFPRPDLVDVTERQREGQKAVSSVFNK</sequence>
<proteinExistence type="predicted"/>
<accession>A0ABX4N1Z2</accession>
<dbReference type="Gene3D" id="3.40.190.10">
    <property type="entry name" value="Periplasmic binding protein-like II"/>
    <property type="match status" value="2"/>
</dbReference>
<dbReference type="PANTHER" id="PTHR30006">
    <property type="entry name" value="THIAMINE-BINDING PERIPLASMIC PROTEIN-RELATED"/>
    <property type="match status" value="1"/>
</dbReference>
<dbReference type="RefSeq" id="WP_066143241.1">
    <property type="nucleotide sequence ID" value="NZ_PGEY01000001.1"/>
</dbReference>
<feature type="chain" id="PRO_5047387345" evidence="2">
    <location>
        <begin position="24"/>
        <end position="376"/>
    </location>
</feature>
<gene>
    <name evidence="3" type="ORF">ATK23_2556</name>
</gene>